<dbReference type="OrthoDB" id="5428040at2759"/>
<feature type="transmembrane region" description="Helical" evidence="1">
    <location>
        <begin position="20"/>
        <end position="43"/>
    </location>
</feature>
<organism evidence="2 3">
    <name type="scientific">Pyronema omphalodes (strain CBS 100304)</name>
    <name type="common">Pyronema confluens</name>
    <dbReference type="NCBI Taxonomy" id="1076935"/>
    <lineage>
        <taxon>Eukaryota</taxon>
        <taxon>Fungi</taxon>
        <taxon>Dikarya</taxon>
        <taxon>Ascomycota</taxon>
        <taxon>Pezizomycotina</taxon>
        <taxon>Pezizomycetes</taxon>
        <taxon>Pezizales</taxon>
        <taxon>Pyronemataceae</taxon>
        <taxon>Pyronema</taxon>
    </lineage>
</organism>
<protein>
    <submittedName>
        <fullName evidence="2">Uncharacterized protein</fullName>
    </submittedName>
</protein>
<evidence type="ECO:0000313" key="3">
    <source>
        <dbReference type="Proteomes" id="UP000018144"/>
    </source>
</evidence>
<dbReference type="EMBL" id="HF935844">
    <property type="protein sequence ID" value="CCX32388.1"/>
    <property type="molecule type" value="Genomic_DNA"/>
</dbReference>
<evidence type="ECO:0000256" key="1">
    <source>
        <dbReference type="SAM" id="Phobius"/>
    </source>
</evidence>
<proteinExistence type="predicted"/>
<keyword evidence="3" id="KW-1185">Reference proteome</keyword>
<name>U4LKC7_PYROM</name>
<reference evidence="2 3" key="1">
    <citation type="journal article" date="2013" name="PLoS Genet.">
        <title>The genome and development-dependent transcriptomes of Pyronema confluens: a window into fungal evolution.</title>
        <authorList>
            <person name="Traeger S."/>
            <person name="Altegoer F."/>
            <person name="Freitag M."/>
            <person name="Gabaldon T."/>
            <person name="Kempken F."/>
            <person name="Kumar A."/>
            <person name="Marcet-Houben M."/>
            <person name="Poggeler S."/>
            <person name="Stajich J.E."/>
            <person name="Nowrousian M."/>
        </authorList>
    </citation>
    <scope>NUCLEOTIDE SEQUENCE [LARGE SCALE GENOMIC DNA]</scope>
    <source>
        <strain evidence="3">CBS 100304</strain>
        <tissue evidence="2">Vegetative mycelium</tissue>
    </source>
</reference>
<evidence type="ECO:0000313" key="2">
    <source>
        <dbReference type="EMBL" id="CCX32388.1"/>
    </source>
</evidence>
<dbReference type="OMA" id="WADPNDE"/>
<keyword evidence="1" id="KW-0472">Membrane</keyword>
<feature type="transmembrane region" description="Helical" evidence="1">
    <location>
        <begin position="78"/>
        <end position="99"/>
    </location>
</feature>
<sequence>MKVSDSVWTRFKNRFGIFQLVVVIGGSIAILFVTILLGSLWVYCNRQAISAQQNERDVWSRLILKGWLSQFVTMCSSILRICISVQLLLACMMLSSLALEKQHVREKDIGITFIRQYSASGPFGICWTLITGTNSARKTLGLAAIVFLTLESVVIQFSSTFLLGDLKPVLLREKAESTVSLNYTFGAWTPGDDLNLFSATPIEFPIFAEKADDRLVVSADNSPGLVDSGSVIRALLPMRGSMSSSLAAYEGPVTGVNTQAVCFSPTFSSASAQFGKLPARDVVFFSAQLDNMKPGSPNRRLFDQSTLKFDETPELEFDPIKNCTLTAGVISICDITDNINRKFKTPEEVNAFPAEEVADVGFHWLLVSNTTWSDLTSDFSNAPMNRDGGEIFDGTEWSTSKYPSQNLVVRQSLCAVFFKWAAGDVAVEVKTSNYTEPRLYRMPPSPNGGWEFDTTAVQRQLGVDQPKRVSKEERSVLNLPIFNLNKSQGIYSIGFSLLLKSTRGAYGATIPGFAESHMLEPTVATIFKNTNQDTQQLSLAFEASMNTAYTCFYYHLLDFLIVPGQADMRFFKLYSVPQRFRGIWLVVGIIGLHFLLIGLITWFFFSSDSFKNGIPDPEFLGHLVFPRDSDAVPLNNIGGGLRKRQSGGSDFYEVSINQDGEVKYHATL</sequence>
<accession>U4LKC7</accession>
<gene>
    <name evidence="2" type="ORF">PCON_13037</name>
</gene>
<dbReference type="eggNOG" id="ENOG502S4EJ">
    <property type="taxonomic scope" value="Eukaryota"/>
</dbReference>
<keyword evidence="1" id="KW-0812">Transmembrane</keyword>
<feature type="transmembrane region" description="Helical" evidence="1">
    <location>
        <begin position="582"/>
        <end position="605"/>
    </location>
</feature>
<keyword evidence="1" id="KW-1133">Transmembrane helix</keyword>
<dbReference type="AlphaFoldDB" id="U4LKC7"/>
<feature type="transmembrane region" description="Helical" evidence="1">
    <location>
        <begin position="142"/>
        <end position="164"/>
    </location>
</feature>
<dbReference type="Proteomes" id="UP000018144">
    <property type="component" value="Unassembled WGS sequence"/>
</dbReference>